<name>B4D879_9BACT</name>
<evidence type="ECO:0000259" key="1">
    <source>
        <dbReference type="Pfam" id="PF00534"/>
    </source>
</evidence>
<protein>
    <submittedName>
        <fullName evidence="3">Glycosyl transferase group 1</fullName>
    </submittedName>
</protein>
<dbReference type="AlphaFoldDB" id="B4D879"/>
<keyword evidence="4" id="KW-1185">Reference proteome</keyword>
<reference evidence="3 4" key="1">
    <citation type="journal article" date="2011" name="J. Bacteriol.">
        <title>Genome sequence of Chthoniobacter flavus Ellin428, an aerobic heterotrophic soil bacterium.</title>
        <authorList>
            <person name="Kant R."/>
            <person name="van Passel M.W."/>
            <person name="Palva A."/>
            <person name="Lucas S."/>
            <person name="Lapidus A."/>
            <person name="Glavina Del Rio T."/>
            <person name="Dalin E."/>
            <person name="Tice H."/>
            <person name="Bruce D."/>
            <person name="Goodwin L."/>
            <person name="Pitluck S."/>
            <person name="Larimer F.W."/>
            <person name="Land M.L."/>
            <person name="Hauser L."/>
            <person name="Sangwan P."/>
            <person name="de Vos W.M."/>
            <person name="Janssen P.H."/>
            <person name="Smidt H."/>
        </authorList>
    </citation>
    <scope>NUCLEOTIDE SEQUENCE [LARGE SCALE GENOMIC DNA]</scope>
    <source>
        <strain evidence="3 4">Ellin428</strain>
    </source>
</reference>
<gene>
    <name evidence="3" type="ORF">CfE428DRAFT_5119</name>
</gene>
<keyword evidence="3" id="KW-0808">Transferase</keyword>
<dbReference type="PANTHER" id="PTHR45947:SF3">
    <property type="entry name" value="SULFOQUINOVOSYL TRANSFERASE SQD2"/>
    <property type="match status" value="1"/>
</dbReference>
<accession>B4D879</accession>
<dbReference type="SUPFAM" id="SSF53756">
    <property type="entry name" value="UDP-Glycosyltransferase/glycogen phosphorylase"/>
    <property type="match status" value="1"/>
</dbReference>
<dbReference type="Gene3D" id="3.40.50.2000">
    <property type="entry name" value="Glycogen Phosphorylase B"/>
    <property type="match status" value="2"/>
</dbReference>
<dbReference type="PANTHER" id="PTHR45947">
    <property type="entry name" value="SULFOQUINOVOSYL TRANSFERASE SQD2"/>
    <property type="match status" value="1"/>
</dbReference>
<dbReference type="Proteomes" id="UP000005824">
    <property type="component" value="Unassembled WGS sequence"/>
</dbReference>
<dbReference type="Pfam" id="PF13439">
    <property type="entry name" value="Glyco_transf_4"/>
    <property type="match status" value="1"/>
</dbReference>
<sequence>MKICDLTQFYSPVSGGVKRYVSEKVRYIREQTERDEHVLIIPGERDEVIASDRARVYTVKSPLISRTSRYRVLLRLEAVEAILMRECPDLIESGDPYQVAWKAVYSGTALRIPVVGFYHSHFPEAYVRTARKYCGPLVTEMFMDFSRRYIRNLYNRFERTLVPSPALGDLLASWGVRNLAHTDLGVHTAVFHPKAFPDEDVRAEFGIPRDRTLLLYVGRLAQEKNTQTLFAAFRELTARHPQRFHLFVVGDGLQRAELLALQHDTSAVTWLDYCAEAPRLATLYRGADLFVHPGVQETFGLVTLEAQACGTPVIGIRGSYMDRIIHSDQTLWARENSPAALATAIEQMSCEDLSKTGARASRRVAAQYSWTQIFVRMFSLYGEVVRNYAPRS</sequence>
<dbReference type="RefSeq" id="WP_006982440.1">
    <property type="nucleotide sequence ID" value="NZ_ABVL01000021.1"/>
</dbReference>
<dbReference type="InterPro" id="IPR001296">
    <property type="entry name" value="Glyco_trans_1"/>
</dbReference>
<dbReference type="InterPro" id="IPR050194">
    <property type="entry name" value="Glycosyltransferase_grp1"/>
</dbReference>
<dbReference type="STRING" id="497964.CfE428DRAFT_5119"/>
<dbReference type="InterPro" id="IPR028098">
    <property type="entry name" value="Glyco_trans_4-like_N"/>
</dbReference>
<organism evidence="3 4">
    <name type="scientific">Chthoniobacter flavus Ellin428</name>
    <dbReference type="NCBI Taxonomy" id="497964"/>
    <lineage>
        <taxon>Bacteria</taxon>
        <taxon>Pseudomonadati</taxon>
        <taxon>Verrucomicrobiota</taxon>
        <taxon>Spartobacteria</taxon>
        <taxon>Chthoniobacterales</taxon>
        <taxon>Chthoniobacteraceae</taxon>
        <taxon>Chthoniobacter</taxon>
    </lineage>
</organism>
<dbReference type="EMBL" id="ABVL01000021">
    <property type="protein sequence ID" value="EDY17272.1"/>
    <property type="molecule type" value="Genomic_DNA"/>
</dbReference>
<proteinExistence type="predicted"/>
<dbReference type="eggNOG" id="COG0438">
    <property type="taxonomic scope" value="Bacteria"/>
</dbReference>
<comment type="caution">
    <text evidence="3">The sequence shown here is derived from an EMBL/GenBank/DDBJ whole genome shotgun (WGS) entry which is preliminary data.</text>
</comment>
<evidence type="ECO:0000313" key="3">
    <source>
        <dbReference type="EMBL" id="EDY17272.1"/>
    </source>
</evidence>
<dbReference type="InParanoid" id="B4D879"/>
<dbReference type="GO" id="GO:0016757">
    <property type="term" value="F:glycosyltransferase activity"/>
    <property type="evidence" value="ECO:0007669"/>
    <property type="project" value="InterPro"/>
</dbReference>
<dbReference type="Pfam" id="PF00534">
    <property type="entry name" value="Glycos_transf_1"/>
    <property type="match status" value="1"/>
</dbReference>
<evidence type="ECO:0000259" key="2">
    <source>
        <dbReference type="Pfam" id="PF13439"/>
    </source>
</evidence>
<feature type="domain" description="Glycosyltransferase subfamily 4-like N-terminal" evidence="2">
    <location>
        <begin position="15"/>
        <end position="178"/>
    </location>
</feature>
<feature type="domain" description="Glycosyl transferase family 1" evidence="1">
    <location>
        <begin position="199"/>
        <end position="348"/>
    </location>
</feature>
<evidence type="ECO:0000313" key="4">
    <source>
        <dbReference type="Proteomes" id="UP000005824"/>
    </source>
</evidence>